<sequence length="438" mass="48900">MSHPLSETQSFPSRTSSSSRKRHHEHTDRHPDFSGKRPRREDGSMTSSRIKHDYMPEKHANDKRLHEFIENGPPKPSISFEEAVKRLPTPIPSPSTVTTLCFSSNEATVDAISKQDLPPLPAILSPHLASAPFTHKSQASASHSRSVAVDDVSYERLEFLGDAYIELIASRLIFHRYSWLPAGRQSQLRELLVKNETLAGYSLWYGFHKRLQLHDLDRMKEGSKIKGNKGIIKIYGDVFEAYVAAVILSDPHNGFANAEQWLTALWAAKVLDAIDRDEVKATRPSTVSTDALAKQAPTPRSQAGDAVPGFDPDAKVELQKRILAQDVRLDYQAFQSSIELKGDQLGQNKHFIAVYLTGYGYEKKELGRGEGKSKLEAGNRAAQQAMYGESKATVDECAEILLRKKEEARLRRAAENDRARIESGKWDGRMNGVAEGSK</sequence>
<feature type="compositionally biased region" description="Basic and acidic residues" evidence="2">
    <location>
        <begin position="412"/>
        <end position="428"/>
    </location>
</feature>
<dbReference type="GO" id="GO:0006364">
    <property type="term" value="P:rRNA processing"/>
    <property type="evidence" value="ECO:0007669"/>
    <property type="project" value="TreeGrafter"/>
</dbReference>
<dbReference type="SUPFAM" id="SSF69065">
    <property type="entry name" value="RNase III domain-like"/>
    <property type="match status" value="1"/>
</dbReference>
<name>A0A9P4Q1C3_9PEZI</name>
<dbReference type="InterPro" id="IPR036389">
    <property type="entry name" value="RNase_III_sf"/>
</dbReference>
<dbReference type="PANTHER" id="PTHR11207:SF0">
    <property type="entry name" value="RIBONUCLEASE 3"/>
    <property type="match status" value="1"/>
</dbReference>
<dbReference type="GO" id="GO:0034475">
    <property type="term" value="P:U4 snRNA 3'-end processing"/>
    <property type="evidence" value="ECO:0007669"/>
    <property type="project" value="TreeGrafter"/>
</dbReference>
<keyword evidence="1" id="KW-0694">RNA-binding</keyword>
<dbReference type="GO" id="GO:0006369">
    <property type="term" value="P:termination of RNA polymerase II transcription"/>
    <property type="evidence" value="ECO:0007669"/>
    <property type="project" value="TreeGrafter"/>
</dbReference>
<dbReference type="PANTHER" id="PTHR11207">
    <property type="entry name" value="RIBONUCLEASE III"/>
    <property type="match status" value="1"/>
</dbReference>
<evidence type="ECO:0000313" key="4">
    <source>
        <dbReference type="EMBL" id="KAF2717924.1"/>
    </source>
</evidence>
<dbReference type="AlphaFoldDB" id="A0A9P4Q1C3"/>
<feature type="region of interest" description="Disordered" evidence="2">
    <location>
        <begin position="412"/>
        <end position="438"/>
    </location>
</feature>
<dbReference type="GO" id="GO:0003723">
    <property type="term" value="F:RNA binding"/>
    <property type="evidence" value="ECO:0007669"/>
    <property type="project" value="UniProtKB-KW"/>
</dbReference>
<dbReference type="GO" id="GO:0005654">
    <property type="term" value="C:nucleoplasm"/>
    <property type="evidence" value="ECO:0007669"/>
    <property type="project" value="TreeGrafter"/>
</dbReference>
<dbReference type="Gene3D" id="3.30.160.20">
    <property type="match status" value="1"/>
</dbReference>
<feature type="domain" description="RNase III" evidence="3">
    <location>
        <begin position="133"/>
        <end position="251"/>
    </location>
</feature>
<dbReference type="CDD" id="cd00593">
    <property type="entry name" value="RIBOc"/>
    <property type="match status" value="1"/>
</dbReference>
<accession>A0A9P4Q1C3</accession>
<dbReference type="SMART" id="SM00535">
    <property type="entry name" value="RIBOc"/>
    <property type="match status" value="1"/>
</dbReference>
<reference evidence="4" key="1">
    <citation type="journal article" date="2020" name="Stud. Mycol.">
        <title>101 Dothideomycetes genomes: a test case for predicting lifestyles and emergence of pathogens.</title>
        <authorList>
            <person name="Haridas S."/>
            <person name="Albert R."/>
            <person name="Binder M."/>
            <person name="Bloem J."/>
            <person name="Labutti K."/>
            <person name="Salamov A."/>
            <person name="Andreopoulos B."/>
            <person name="Baker S."/>
            <person name="Barry K."/>
            <person name="Bills G."/>
            <person name="Bluhm B."/>
            <person name="Cannon C."/>
            <person name="Castanera R."/>
            <person name="Culley D."/>
            <person name="Daum C."/>
            <person name="Ezra D."/>
            <person name="Gonzalez J."/>
            <person name="Henrissat B."/>
            <person name="Kuo A."/>
            <person name="Liang C."/>
            <person name="Lipzen A."/>
            <person name="Lutzoni F."/>
            <person name="Magnuson J."/>
            <person name="Mondo S."/>
            <person name="Nolan M."/>
            <person name="Ohm R."/>
            <person name="Pangilinan J."/>
            <person name="Park H.-J."/>
            <person name="Ramirez L."/>
            <person name="Alfaro M."/>
            <person name="Sun H."/>
            <person name="Tritt A."/>
            <person name="Yoshinaga Y."/>
            <person name="Zwiers L.-H."/>
            <person name="Turgeon B."/>
            <person name="Goodwin S."/>
            <person name="Spatafora J."/>
            <person name="Crous P."/>
            <person name="Grigoriev I."/>
        </authorList>
    </citation>
    <scope>NUCLEOTIDE SEQUENCE</scope>
    <source>
        <strain evidence="4">CBS 116435</strain>
    </source>
</reference>
<proteinExistence type="predicted"/>
<keyword evidence="5" id="KW-1185">Reference proteome</keyword>
<feature type="compositionally biased region" description="Low complexity" evidence="2">
    <location>
        <begin position="1"/>
        <end position="18"/>
    </location>
</feature>
<dbReference type="Proteomes" id="UP000799441">
    <property type="component" value="Unassembled WGS sequence"/>
</dbReference>
<feature type="region of interest" description="Disordered" evidence="2">
    <location>
        <begin position="1"/>
        <end position="60"/>
    </location>
</feature>
<feature type="compositionally biased region" description="Basic and acidic residues" evidence="2">
    <location>
        <begin position="50"/>
        <end position="60"/>
    </location>
</feature>
<evidence type="ECO:0000256" key="1">
    <source>
        <dbReference type="ARBA" id="ARBA00022884"/>
    </source>
</evidence>
<dbReference type="EMBL" id="MU003834">
    <property type="protein sequence ID" value="KAF2717924.1"/>
    <property type="molecule type" value="Genomic_DNA"/>
</dbReference>
<protein>
    <submittedName>
        <fullName evidence="4">Ribonuclease III</fullName>
    </submittedName>
</protein>
<feature type="region of interest" description="Disordered" evidence="2">
    <location>
        <begin position="285"/>
        <end position="308"/>
    </location>
</feature>
<evidence type="ECO:0000256" key="2">
    <source>
        <dbReference type="SAM" id="MobiDB-lite"/>
    </source>
</evidence>
<comment type="caution">
    <text evidence="4">The sequence shown here is derived from an EMBL/GenBank/DDBJ whole genome shotgun (WGS) entry which is preliminary data.</text>
</comment>
<evidence type="ECO:0000313" key="5">
    <source>
        <dbReference type="Proteomes" id="UP000799441"/>
    </source>
</evidence>
<dbReference type="Gene3D" id="1.10.1520.10">
    <property type="entry name" value="Ribonuclease III domain"/>
    <property type="match status" value="1"/>
</dbReference>
<dbReference type="OrthoDB" id="2392202at2759"/>
<feature type="compositionally biased region" description="Basic and acidic residues" evidence="2">
    <location>
        <begin position="25"/>
        <end position="43"/>
    </location>
</feature>
<dbReference type="SUPFAM" id="SSF54768">
    <property type="entry name" value="dsRNA-binding domain-like"/>
    <property type="match status" value="1"/>
</dbReference>
<organism evidence="4 5">
    <name type="scientific">Polychaeton citri CBS 116435</name>
    <dbReference type="NCBI Taxonomy" id="1314669"/>
    <lineage>
        <taxon>Eukaryota</taxon>
        <taxon>Fungi</taxon>
        <taxon>Dikarya</taxon>
        <taxon>Ascomycota</taxon>
        <taxon>Pezizomycotina</taxon>
        <taxon>Dothideomycetes</taxon>
        <taxon>Dothideomycetidae</taxon>
        <taxon>Capnodiales</taxon>
        <taxon>Capnodiaceae</taxon>
        <taxon>Polychaeton</taxon>
    </lineage>
</organism>
<dbReference type="InterPro" id="IPR000999">
    <property type="entry name" value="RNase_III_dom"/>
</dbReference>
<evidence type="ECO:0000259" key="3">
    <source>
        <dbReference type="PROSITE" id="PS50142"/>
    </source>
</evidence>
<dbReference type="GO" id="GO:0004525">
    <property type="term" value="F:ribonuclease III activity"/>
    <property type="evidence" value="ECO:0007669"/>
    <property type="project" value="InterPro"/>
</dbReference>
<dbReference type="Pfam" id="PF00636">
    <property type="entry name" value="Ribonuclease_3"/>
    <property type="match status" value="1"/>
</dbReference>
<dbReference type="PROSITE" id="PS00517">
    <property type="entry name" value="RNASE_3_1"/>
    <property type="match status" value="1"/>
</dbReference>
<gene>
    <name evidence="4" type="ORF">K431DRAFT_288164</name>
</gene>
<dbReference type="PROSITE" id="PS50142">
    <property type="entry name" value="RNASE_3_2"/>
    <property type="match status" value="1"/>
</dbReference>